<dbReference type="Pfam" id="PF18545">
    <property type="entry name" value="HalOD1"/>
    <property type="match status" value="1"/>
</dbReference>
<proteinExistence type="predicted"/>
<feature type="domain" description="Halobacterial output" evidence="1">
    <location>
        <begin position="27"/>
        <end position="94"/>
    </location>
</feature>
<gene>
    <name evidence="2" type="ORF">GCM10009020_29680</name>
</gene>
<name>A0AAV3TCX8_9EURY</name>
<evidence type="ECO:0000313" key="3">
    <source>
        <dbReference type="Proteomes" id="UP001500420"/>
    </source>
</evidence>
<accession>A0AAV3TCX8</accession>
<protein>
    <recommendedName>
        <fullName evidence="1">Halobacterial output domain-containing protein</fullName>
    </recommendedName>
</protein>
<comment type="caution">
    <text evidence="2">The sequence shown here is derived from an EMBL/GenBank/DDBJ whole genome shotgun (WGS) entry which is preliminary data.</text>
</comment>
<organism evidence="2 3">
    <name type="scientific">Natronoarchaeum mannanilyticum</name>
    <dbReference type="NCBI Taxonomy" id="926360"/>
    <lineage>
        <taxon>Archaea</taxon>
        <taxon>Methanobacteriati</taxon>
        <taxon>Methanobacteriota</taxon>
        <taxon>Stenosarchaea group</taxon>
        <taxon>Halobacteria</taxon>
        <taxon>Halobacteriales</taxon>
        <taxon>Natronoarchaeaceae</taxon>
    </lineage>
</organism>
<dbReference type="EMBL" id="BAAADV010000007">
    <property type="protein sequence ID" value="GAA0679240.1"/>
    <property type="molecule type" value="Genomic_DNA"/>
</dbReference>
<sequence length="99" mass="10901">MLSIIIVNDTTDERERSIIRQQFDPAETTPETAVVETVADLKDTDPQTLSPLYSTVDDILANVFADPPAPEAQVQITVTYEGYRITLSQDGAAEFVKVT</sequence>
<keyword evidence="3" id="KW-1185">Reference proteome</keyword>
<dbReference type="InterPro" id="IPR040624">
    <property type="entry name" value="HalOD1"/>
</dbReference>
<reference evidence="2 3" key="1">
    <citation type="journal article" date="2019" name="Int. J. Syst. Evol. Microbiol.">
        <title>The Global Catalogue of Microorganisms (GCM) 10K type strain sequencing project: providing services to taxonomists for standard genome sequencing and annotation.</title>
        <authorList>
            <consortium name="The Broad Institute Genomics Platform"/>
            <consortium name="The Broad Institute Genome Sequencing Center for Infectious Disease"/>
            <person name="Wu L."/>
            <person name="Ma J."/>
        </authorList>
    </citation>
    <scope>NUCLEOTIDE SEQUENCE [LARGE SCALE GENOMIC DNA]</scope>
    <source>
        <strain evidence="2 3">JCM 16328</strain>
    </source>
</reference>
<evidence type="ECO:0000259" key="1">
    <source>
        <dbReference type="Pfam" id="PF18545"/>
    </source>
</evidence>
<dbReference type="Proteomes" id="UP001500420">
    <property type="component" value="Unassembled WGS sequence"/>
</dbReference>
<dbReference type="AlphaFoldDB" id="A0AAV3TCX8"/>
<evidence type="ECO:0000313" key="2">
    <source>
        <dbReference type="EMBL" id="GAA0679240.1"/>
    </source>
</evidence>